<dbReference type="SUPFAM" id="SSF46785">
    <property type="entry name" value="Winged helix' DNA-binding domain"/>
    <property type="match status" value="1"/>
</dbReference>
<dbReference type="PANTHER" id="PTHR30126">
    <property type="entry name" value="HTH-TYPE TRANSCRIPTIONAL REGULATOR"/>
    <property type="match status" value="1"/>
</dbReference>
<dbReference type="SUPFAM" id="SSF53850">
    <property type="entry name" value="Periplasmic binding protein-like II"/>
    <property type="match status" value="1"/>
</dbReference>
<evidence type="ECO:0000256" key="4">
    <source>
        <dbReference type="ARBA" id="ARBA00023163"/>
    </source>
</evidence>
<dbReference type="RefSeq" id="WP_202778790.1">
    <property type="nucleotide sequence ID" value="NZ_CP065425.1"/>
</dbReference>
<dbReference type="InterPro" id="IPR005119">
    <property type="entry name" value="LysR_subst-bd"/>
</dbReference>
<keyword evidence="4" id="KW-0804">Transcription</keyword>
<protein>
    <submittedName>
        <fullName evidence="6">LysR family transcriptional regulator</fullName>
    </submittedName>
</protein>
<dbReference type="PROSITE" id="PS50931">
    <property type="entry name" value="HTH_LYSR"/>
    <property type="match status" value="1"/>
</dbReference>
<feature type="domain" description="HTH lysR-type" evidence="5">
    <location>
        <begin position="1"/>
        <end position="57"/>
    </location>
</feature>
<sequence length="301" mass="34132">MDQHLLVFVTVVDKGNFSRAAEELHMTQPAVSQYIQSLERSYGAKLLDRSNKFVRLNKAGEIVYYHAKEILGLYTKMQGLIDDLTNRASGPLSIGASYTFGEYVLPHLIAKLHQQFPLIKPRIKIGNTKEISELVIGHQLDVGIIEGEYKDPHLSIESFTEDMMYVVASSTHPLSMQKQEIQISDLEKETWIIREIGSGTREATETIFKRLSITPKDTMEFGSTQLIKETVESGLGITLLSQLAIRKEISMEVLKILPVKDTPFKRNFSIVLRTSFQTKALEVFIRLLKEQFKKGVSLNDK</sequence>
<dbReference type="Pfam" id="PF03466">
    <property type="entry name" value="LysR_substrate"/>
    <property type="match status" value="1"/>
</dbReference>
<gene>
    <name evidence="6" type="ORF">I5776_02345</name>
</gene>
<keyword evidence="2" id="KW-0805">Transcription regulation</keyword>
<comment type="similarity">
    <text evidence="1">Belongs to the LysR transcriptional regulatory family.</text>
</comment>
<dbReference type="InterPro" id="IPR000847">
    <property type="entry name" value="LysR_HTH_N"/>
</dbReference>
<dbReference type="CDD" id="cd08420">
    <property type="entry name" value="PBP2_CysL_like"/>
    <property type="match status" value="1"/>
</dbReference>
<dbReference type="PRINTS" id="PR00039">
    <property type="entry name" value="HTHLYSR"/>
</dbReference>
<evidence type="ECO:0000313" key="6">
    <source>
        <dbReference type="EMBL" id="QQZ09838.1"/>
    </source>
</evidence>
<dbReference type="Proteomes" id="UP000595691">
    <property type="component" value="Chromosome"/>
</dbReference>
<evidence type="ECO:0000313" key="7">
    <source>
        <dbReference type="Proteomes" id="UP000595691"/>
    </source>
</evidence>
<dbReference type="EMBL" id="CP065425">
    <property type="protein sequence ID" value="QQZ09838.1"/>
    <property type="molecule type" value="Genomic_DNA"/>
</dbReference>
<dbReference type="InterPro" id="IPR036390">
    <property type="entry name" value="WH_DNA-bd_sf"/>
</dbReference>
<accession>A0ABX7E3E9</accession>
<dbReference type="Gene3D" id="3.40.190.10">
    <property type="entry name" value="Periplasmic binding protein-like II"/>
    <property type="match status" value="2"/>
</dbReference>
<dbReference type="PANTHER" id="PTHR30126:SF39">
    <property type="entry name" value="HTH-TYPE TRANSCRIPTIONAL REGULATOR CYSL"/>
    <property type="match status" value="1"/>
</dbReference>
<keyword evidence="7" id="KW-1185">Reference proteome</keyword>
<dbReference type="Gene3D" id="1.10.10.10">
    <property type="entry name" value="Winged helix-like DNA-binding domain superfamily/Winged helix DNA-binding domain"/>
    <property type="match status" value="1"/>
</dbReference>
<evidence type="ECO:0000256" key="1">
    <source>
        <dbReference type="ARBA" id="ARBA00009437"/>
    </source>
</evidence>
<evidence type="ECO:0000259" key="5">
    <source>
        <dbReference type="PROSITE" id="PS50931"/>
    </source>
</evidence>
<evidence type="ECO:0000256" key="3">
    <source>
        <dbReference type="ARBA" id="ARBA00023125"/>
    </source>
</evidence>
<evidence type="ECO:0000256" key="2">
    <source>
        <dbReference type="ARBA" id="ARBA00023015"/>
    </source>
</evidence>
<keyword evidence="3" id="KW-0238">DNA-binding</keyword>
<reference evidence="6 7" key="1">
    <citation type="submission" date="2020-11" db="EMBL/GenBank/DDBJ databases">
        <title>Taxonomic evaluation of the Bacillus sporothermodurans group of bacteria based on whole genome sequences.</title>
        <authorList>
            <person name="Fiedler G."/>
            <person name="Herbstmann A.-D."/>
            <person name="Doll E."/>
            <person name="Wenning M."/>
            <person name="Brinks E."/>
            <person name="Kabisch J."/>
            <person name="Breitenwieser F."/>
            <person name="Lappann M."/>
            <person name="Boehnlein C."/>
            <person name="Franz C."/>
        </authorList>
    </citation>
    <scope>NUCLEOTIDE SEQUENCE [LARGE SCALE GENOMIC DNA]</scope>
    <source>
        <strain evidence="6 7">JCM 19841</strain>
    </source>
</reference>
<organism evidence="6 7">
    <name type="scientific">Heyndrickxia vini</name>
    <dbReference type="NCBI Taxonomy" id="1476025"/>
    <lineage>
        <taxon>Bacteria</taxon>
        <taxon>Bacillati</taxon>
        <taxon>Bacillota</taxon>
        <taxon>Bacilli</taxon>
        <taxon>Bacillales</taxon>
        <taxon>Bacillaceae</taxon>
        <taxon>Heyndrickxia</taxon>
    </lineage>
</organism>
<name>A0ABX7E3E9_9BACI</name>
<proteinExistence type="inferred from homology"/>
<dbReference type="Pfam" id="PF00126">
    <property type="entry name" value="HTH_1"/>
    <property type="match status" value="1"/>
</dbReference>
<dbReference type="InterPro" id="IPR036388">
    <property type="entry name" value="WH-like_DNA-bd_sf"/>
</dbReference>